<proteinExistence type="predicted"/>
<evidence type="ECO:0000256" key="6">
    <source>
        <dbReference type="SAM" id="Phobius"/>
    </source>
</evidence>
<feature type="transmembrane region" description="Helical" evidence="6">
    <location>
        <begin position="77"/>
        <end position="96"/>
    </location>
</feature>
<keyword evidence="4 6" id="KW-1133">Transmembrane helix</keyword>
<dbReference type="Proteomes" id="UP000050509">
    <property type="component" value="Unassembled WGS sequence"/>
</dbReference>
<feature type="transmembrane region" description="Helical" evidence="6">
    <location>
        <begin position="50"/>
        <end position="70"/>
    </location>
</feature>
<feature type="transmembrane region" description="Helical" evidence="6">
    <location>
        <begin position="230"/>
        <end position="249"/>
    </location>
</feature>
<keyword evidence="5 6" id="KW-0472">Membrane</keyword>
<reference evidence="7 8" key="1">
    <citation type="submission" date="2015-09" db="EMBL/GenBank/DDBJ databases">
        <title>Draft genome sequence of Kouleothrix aurantiaca JCM 19913.</title>
        <authorList>
            <person name="Hemp J."/>
        </authorList>
    </citation>
    <scope>NUCLEOTIDE SEQUENCE [LARGE SCALE GENOMIC DNA]</scope>
    <source>
        <strain evidence="7 8">COM-B</strain>
    </source>
</reference>
<dbReference type="GO" id="GO:0005886">
    <property type="term" value="C:plasma membrane"/>
    <property type="evidence" value="ECO:0007669"/>
    <property type="project" value="TreeGrafter"/>
</dbReference>
<accession>A0A0N8PRD9</accession>
<dbReference type="PANTHER" id="PTHR30474:SF3">
    <property type="entry name" value="PEPTIDOGLYCAN GLYCOSYLTRANSFERASE RODA"/>
    <property type="match status" value="1"/>
</dbReference>
<evidence type="ECO:0000256" key="4">
    <source>
        <dbReference type="ARBA" id="ARBA00022989"/>
    </source>
</evidence>
<protein>
    <submittedName>
        <fullName evidence="7">Cell cycle protein</fullName>
    </submittedName>
</protein>
<sequence>MLRYPRNLRGIELQLLVTVLLFFAAGYMLVVSVTRTQEFIPTVRGVVDILWPSVLPFLLFLGISVGMSLRTPKADQLLLPLVALLAGMGLMITARLEPSLAAVDSVAYTGVDAKQSLWVTIGVVVLSIILFVPWDQLFRQYFRTSLMDWLDHHRYAWLTIGIGLIVATFAFGSDPNGSGVRAWFNLGLFSFQPSELLKIILVIFLASYLNEHREVVSQGYQLGPLTLPPLPYLMPLVGMWGMAMGLIIFQRDLGAALLLFSVFLAMLYVATSNGWYVLAGLSAFGVGSYV</sequence>
<keyword evidence="8" id="KW-1185">Reference proteome</keyword>
<evidence type="ECO:0000256" key="5">
    <source>
        <dbReference type="ARBA" id="ARBA00023136"/>
    </source>
</evidence>
<dbReference type="PANTHER" id="PTHR30474">
    <property type="entry name" value="CELL CYCLE PROTEIN"/>
    <property type="match status" value="1"/>
</dbReference>
<keyword evidence="2 6" id="KW-0812">Transmembrane</keyword>
<dbReference type="AlphaFoldDB" id="A0A0N8PRD9"/>
<feature type="transmembrane region" description="Helical" evidence="6">
    <location>
        <begin position="12"/>
        <end position="30"/>
    </location>
</feature>
<dbReference type="GO" id="GO:0008360">
    <property type="term" value="P:regulation of cell shape"/>
    <property type="evidence" value="ECO:0007669"/>
    <property type="project" value="UniProtKB-KW"/>
</dbReference>
<evidence type="ECO:0000256" key="1">
    <source>
        <dbReference type="ARBA" id="ARBA00004141"/>
    </source>
</evidence>
<feature type="transmembrane region" description="Helical" evidence="6">
    <location>
        <begin position="116"/>
        <end position="134"/>
    </location>
</feature>
<evidence type="ECO:0000256" key="3">
    <source>
        <dbReference type="ARBA" id="ARBA00022960"/>
    </source>
</evidence>
<dbReference type="GO" id="GO:0015648">
    <property type="term" value="F:lipid-linked peptidoglycan transporter activity"/>
    <property type="evidence" value="ECO:0007669"/>
    <property type="project" value="TreeGrafter"/>
</dbReference>
<dbReference type="Pfam" id="PF01098">
    <property type="entry name" value="FTSW_RODA_SPOVE"/>
    <property type="match status" value="1"/>
</dbReference>
<gene>
    <name evidence="7" type="ORF">SE17_31405</name>
</gene>
<feature type="non-terminal residue" evidence="7">
    <location>
        <position position="290"/>
    </location>
</feature>
<comment type="caution">
    <text evidence="7">The sequence shown here is derived from an EMBL/GenBank/DDBJ whole genome shotgun (WGS) entry which is preliminary data.</text>
</comment>
<dbReference type="InterPro" id="IPR001182">
    <property type="entry name" value="FtsW/RodA"/>
</dbReference>
<evidence type="ECO:0000313" key="7">
    <source>
        <dbReference type="EMBL" id="KPV49653.1"/>
    </source>
</evidence>
<dbReference type="GO" id="GO:0032153">
    <property type="term" value="C:cell division site"/>
    <property type="evidence" value="ECO:0007669"/>
    <property type="project" value="TreeGrafter"/>
</dbReference>
<feature type="transmembrane region" description="Helical" evidence="6">
    <location>
        <begin position="255"/>
        <end position="278"/>
    </location>
</feature>
<name>A0A0N8PRD9_9CHLR</name>
<organism evidence="7 8">
    <name type="scientific">Kouleothrix aurantiaca</name>
    <dbReference type="NCBI Taxonomy" id="186479"/>
    <lineage>
        <taxon>Bacteria</taxon>
        <taxon>Bacillati</taxon>
        <taxon>Chloroflexota</taxon>
        <taxon>Chloroflexia</taxon>
        <taxon>Chloroflexales</taxon>
        <taxon>Roseiflexineae</taxon>
        <taxon>Roseiflexaceae</taxon>
        <taxon>Kouleothrix</taxon>
    </lineage>
</organism>
<dbReference type="GO" id="GO:0051301">
    <property type="term" value="P:cell division"/>
    <property type="evidence" value="ECO:0007669"/>
    <property type="project" value="InterPro"/>
</dbReference>
<evidence type="ECO:0000313" key="8">
    <source>
        <dbReference type="Proteomes" id="UP000050509"/>
    </source>
</evidence>
<feature type="transmembrane region" description="Helical" evidence="6">
    <location>
        <begin position="155"/>
        <end position="172"/>
    </location>
</feature>
<comment type="subcellular location">
    <subcellularLocation>
        <location evidence="1">Membrane</location>
        <topology evidence="1">Multi-pass membrane protein</topology>
    </subcellularLocation>
</comment>
<evidence type="ECO:0000256" key="2">
    <source>
        <dbReference type="ARBA" id="ARBA00022692"/>
    </source>
</evidence>
<keyword evidence="3" id="KW-0133">Cell shape</keyword>
<dbReference type="EMBL" id="LJCR01001835">
    <property type="protein sequence ID" value="KPV49653.1"/>
    <property type="molecule type" value="Genomic_DNA"/>
</dbReference>